<comment type="pathway">
    <text evidence="1">Amino-acid biosynthesis; L-asparagine biosynthesis; L-asparagine from L-aspartate (L-Gln route): step 1/1.</text>
</comment>
<keyword evidence="5" id="KW-0067">ATP-binding</keyword>
<dbReference type="InterPro" id="IPR051786">
    <property type="entry name" value="ASN_synthetase/amidase"/>
</dbReference>
<reference evidence="9 10" key="1">
    <citation type="submission" date="2017-11" db="EMBL/GenBank/DDBJ databases">
        <title>Biodiversity and function of Thalassospira species in the particle-attached aromatic-hydrocarbon-degrading consortia from the surface seawater of the China South Sea.</title>
        <authorList>
            <person name="Dong C."/>
            <person name="Liu R."/>
            <person name="Shao Z."/>
        </authorList>
    </citation>
    <scope>NUCLEOTIDE SEQUENCE [LARGE SCALE GENOMIC DNA]</scope>
    <source>
        <strain evidence="9 10">139Z-12</strain>
    </source>
</reference>
<dbReference type="InterPro" id="IPR033738">
    <property type="entry name" value="AsnB_N"/>
</dbReference>
<evidence type="ECO:0000256" key="1">
    <source>
        <dbReference type="ARBA" id="ARBA00005187"/>
    </source>
</evidence>
<dbReference type="Pfam" id="PF13537">
    <property type="entry name" value="GATase_7"/>
    <property type="match status" value="1"/>
</dbReference>
<comment type="catalytic activity">
    <reaction evidence="7">
        <text>L-aspartate + L-glutamine + ATP + H2O = L-asparagine + L-glutamate + AMP + diphosphate + H(+)</text>
        <dbReference type="Rhea" id="RHEA:12228"/>
        <dbReference type="ChEBI" id="CHEBI:15377"/>
        <dbReference type="ChEBI" id="CHEBI:15378"/>
        <dbReference type="ChEBI" id="CHEBI:29985"/>
        <dbReference type="ChEBI" id="CHEBI:29991"/>
        <dbReference type="ChEBI" id="CHEBI:30616"/>
        <dbReference type="ChEBI" id="CHEBI:33019"/>
        <dbReference type="ChEBI" id="CHEBI:58048"/>
        <dbReference type="ChEBI" id="CHEBI:58359"/>
        <dbReference type="ChEBI" id="CHEBI:456215"/>
        <dbReference type="EC" id="6.3.5.4"/>
    </reaction>
</comment>
<keyword evidence="6" id="KW-0315">Glutamine amidotransferase</keyword>
<evidence type="ECO:0000256" key="4">
    <source>
        <dbReference type="ARBA" id="ARBA00022741"/>
    </source>
</evidence>
<dbReference type="InterPro" id="IPR006426">
    <property type="entry name" value="Asn_synth_AEB"/>
</dbReference>
<dbReference type="SUPFAM" id="SSF52402">
    <property type="entry name" value="Adenine nucleotide alpha hydrolases-like"/>
    <property type="match status" value="1"/>
</dbReference>
<evidence type="ECO:0000256" key="2">
    <source>
        <dbReference type="ARBA" id="ARBA00005752"/>
    </source>
</evidence>
<sequence>MCGIAGLTAPTDQPAMARMLQKLSHRGPDHQAIWTEPNDAMGGAVALGCARLMTTDPDPSADQPLVTSDGKFVLVFNGYIAGHRRKIARLNNDGGLPRSSSDAELVLQVLARAVADDCDVADILASLSGQFALALWDRTQRRLWLACDPLGIKSLYVAHRTNGDIAFASELAALDEIRAGQFDDSIASDYFAHLFVPAPASGFRQTERLKPGTVLCWQDGKISRSIIAHPATAERPGQAIPDVIANLRQHVRQSVADAMDVDCTLGCLVSGGLDSAGVAAIACDIARAHDRDPPPAFTMGFDDPGRDETDAARKLCAHLGLELSIVSAPQKADEILDILTAALRAVGVPFANPAIVLNWKLAERVARDVRVCLSGDGGDELFGGYPRYRAARLFDSAWHYLPASLRRLSAQAGQGIGNRALSRFLTGGQGDAKTAFTVWNNRCAISQLTAGWHPDDGGFDVKRPLADQMMTFDRDVTLPGNQLVMADICGMAFGLEYRPPLLGHDIVRKASQVPGISHLRGGGKAVWREVVAPFLPYWHLRNRKIGFNPPVANWLAMLGPYIWGDETRILQNLFAHTGMTSTEQRKCWKRAISGRDMDMSFSVWALLVWAVWPMVRNGK</sequence>
<dbReference type="Proteomes" id="UP000233365">
    <property type="component" value="Unassembled WGS sequence"/>
</dbReference>
<dbReference type="InterPro" id="IPR017932">
    <property type="entry name" value="GATase_2_dom"/>
</dbReference>
<evidence type="ECO:0000313" key="10">
    <source>
        <dbReference type="Proteomes" id="UP000233365"/>
    </source>
</evidence>
<feature type="domain" description="Glutamine amidotransferase type-2" evidence="8">
    <location>
        <begin position="2"/>
        <end position="220"/>
    </location>
</feature>
<evidence type="ECO:0000256" key="3">
    <source>
        <dbReference type="ARBA" id="ARBA00012737"/>
    </source>
</evidence>
<evidence type="ECO:0000259" key="8">
    <source>
        <dbReference type="PROSITE" id="PS51278"/>
    </source>
</evidence>
<name>A0ABX4RDS3_9PROT</name>
<organism evidence="9 10">
    <name type="scientific">Thalassospira povalilytica</name>
    <dbReference type="NCBI Taxonomy" id="732237"/>
    <lineage>
        <taxon>Bacteria</taxon>
        <taxon>Pseudomonadati</taxon>
        <taxon>Pseudomonadota</taxon>
        <taxon>Alphaproteobacteria</taxon>
        <taxon>Rhodospirillales</taxon>
        <taxon>Thalassospiraceae</taxon>
        <taxon>Thalassospira</taxon>
    </lineage>
</organism>
<dbReference type="PANTHER" id="PTHR43284:SF1">
    <property type="entry name" value="ASPARAGINE SYNTHETASE"/>
    <property type="match status" value="1"/>
</dbReference>
<dbReference type="SUPFAM" id="SSF56235">
    <property type="entry name" value="N-terminal nucleophile aminohydrolases (Ntn hydrolases)"/>
    <property type="match status" value="1"/>
</dbReference>
<dbReference type="Gene3D" id="3.60.20.10">
    <property type="entry name" value="Glutamine Phosphoribosylpyrophosphate, subunit 1, domain 1"/>
    <property type="match status" value="1"/>
</dbReference>
<comment type="caution">
    <text evidence="9">The sequence shown here is derived from an EMBL/GenBank/DDBJ whole genome shotgun (WGS) entry which is preliminary data.</text>
</comment>
<dbReference type="PANTHER" id="PTHR43284">
    <property type="entry name" value="ASPARAGINE SYNTHETASE (GLUTAMINE-HYDROLYZING)"/>
    <property type="match status" value="1"/>
</dbReference>
<comment type="similarity">
    <text evidence="2">Belongs to the asparagine synthetase family.</text>
</comment>
<dbReference type="InterPro" id="IPR014729">
    <property type="entry name" value="Rossmann-like_a/b/a_fold"/>
</dbReference>
<dbReference type="EC" id="6.3.5.4" evidence="3"/>
<dbReference type="Gene3D" id="3.40.50.620">
    <property type="entry name" value="HUPs"/>
    <property type="match status" value="1"/>
</dbReference>
<dbReference type="CDD" id="cd01991">
    <property type="entry name" value="Asn_synthase_B_C"/>
    <property type="match status" value="1"/>
</dbReference>
<dbReference type="InterPro" id="IPR029055">
    <property type="entry name" value="Ntn_hydrolases_N"/>
</dbReference>
<dbReference type="Pfam" id="PF00733">
    <property type="entry name" value="Asn_synthase"/>
    <property type="match status" value="1"/>
</dbReference>
<evidence type="ECO:0000256" key="7">
    <source>
        <dbReference type="ARBA" id="ARBA00048741"/>
    </source>
</evidence>
<dbReference type="CDD" id="cd00712">
    <property type="entry name" value="AsnB"/>
    <property type="match status" value="1"/>
</dbReference>
<dbReference type="EMBL" id="PGTS01000001">
    <property type="protein sequence ID" value="PKR52641.1"/>
    <property type="molecule type" value="Genomic_DNA"/>
</dbReference>
<gene>
    <name evidence="9" type="ORF">CU041_03395</name>
</gene>
<dbReference type="PROSITE" id="PS51278">
    <property type="entry name" value="GATASE_TYPE_2"/>
    <property type="match status" value="1"/>
</dbReference>
<accession>A0ABX4RDS3</accession>
<protein>
    <recommendedName>
        <fullName evidence="3">asparagine synthase (glutamine-hydrolyzing)</fullName>
        <ecNumber evidence="3">6.3.5.4</ecNumber>
    </recommendedName>
</protein>
<proteinExistence type="inferred from homology"/>
<keyword evidence="10" id="KW-1185">Reference proteome</keyword>
<dbReference type="InterPro" id="IPR001962">
    <property type="entry name" value="Asn_synthase"/>
</dbReference>
<dbReference type="PIRSF" id="PIRSF001589">
    <property type="entry name" value="Asn_synthetase_glu-h"/>
    <property type="match status" value="1"/>
</dbReference>
<keyword evidence="4" id="KW-0547">Nucleotide-binding</keyword>
<evidence type="ECO:0000256" key="5">
    <source>
        <dbReference type="ARBA" id="ARBA00022840"/>
    </source>
</evidence>
<evidence type="ECO:0000256" key="6">
    <source>
        <dbReference type="ARBA" id="ARBA00022962"/>
    </source>
</evidence>
<evidence type="ECO:0000313" key="9">
    <source>
        <dbReference type="EMBL" id="PKR52641.1"/>
    </source>
</evidence>